<gene>
    <name evidence="1" type="ORF">GWK47_013371</name>
</gene>
<sequence>MAGRLPGDSVSSSPPSTVMVALRLLRRFGSRLPRLHVCSPVFTEEGELEEMAHFTFMCGQRAVFSQDSLTCAHPTEALPCSEATAHYDESNAEFGIIPEEHPGIHEQALQ</sequence>
<dbReference type="EMBL" id="JACEEZ010020210">
    <property type="protein sequence ID" value="KAG0714824.1"/>
    <property type="molecule type" value="Genomic_DNA"/>
</dbReference>
<comment type="caution">
    <text evidence="1">The sequence shown here is derived from an EMBL/GenBank/DDBJ whole genome shotgun (WGS) entry which is preliminary data.</text>
</comment>
<evidence type="ECO:0000313" key="1">
    <source>
        <dbReference type="EMBL" id="KAG0714824.1"/>
    </source>
</evidence>
<proteinExistence type="predicted"/>
<protein>
    <submittedName>
        <fullName evidence="1">Uncharacterized protein</fullName>
    </submittedName>
</protein>
<reference evidence="1" key="1">
    <citation type="submission" date="2020-07" db="EMBL/GenBank/DDBJ databases">
        <title>The High-quality genome of the commercially important snow crab, Chionoecetes opilio.</title>
        <authorList>
            <person name="Jeong J.-H."/>
            <person name="Ryu S."/>
        </authorList>
    </citation>
    <scope>NUCLEOTIDE SEQUENCE</scope>
    <source>
        <strain evidence="1">MADBK_172401_WGS</strain>
        <tissue evidence="1">Digestive gland</tissue>
    </source>
</reference>
<evidence type="ECO:0000313" key="2">
    <source>
        <dbReference type="Proteomes" id="UP000770661"/>
    </source>
</evidence>
<name>A0A8J4Y0Q2_CHIOP</name>
<keyword evidence="2" id="KW-1185">Reference proteome</keyword>
<dbReference type="AlphaFoldDB" id="A0A8J4Y0Q2"/>
<dbReference type="Proteomes" id="UP000770661">
    <property type="component" value="Unassembled WGS sequence"/>
</dbReference>
<organism evidence="1 2">
    <name type="scientific">Chionoecetes opilio</name>
    <name type="common">Atlantic snow crab</name>
    <name type="synonym">Cancer opilio</name>
    <dbReference type="NCBI Taxonomy" id="41210"/>
    <lineage>
        <taxon>Eukaryota</taxon>
        <taxon>Metazoa</taxon>
        <taxon>Ecdysozoa</taxon>
        <taxon>Arthropoda</taxon>
        <taxon>Crustacea</taxon>
        <taxon>Multicrustacea</taxon>
        <taxon>Malacostraca</taxon>
        <taxon>Eumalacostraca</taxon>
        <taxon>Eucarida</taxon>
        <taxon>Decapoda</taxon>
        <taxon>Pleocyemata</taxon>
        <taxon>Brachyura</taxon>
        <taxon>Eubrachyura</taxon>
        <taxon>Majoidea</taxon>
        <taxon>Majidae</taxon>
        <taxon>Chionoecetes</taxon>
    </lineage>
</organism>
<accession>A0A8J4Y0Q2</accession>